<evidence type="ECO:0000313" key="1">
    <source>
        <dbReference type="EMBL" id="GFY64739.1"/>
    </source>
</evidence>
<accession>A0A8X6Y852</accession>
<name>A0A8X6Y852_9ARAC</name>
<comment type="caution">
    <text evidence="1">The sequence shown here is derived from an EMBL/GenBank/DDBJ whole genome shotgun (WGS) entry which is preliminary data.</text>
</comment>
<keyword evidence="2" id="KW-1185">Reference proteome</keyword>
<organism evidence="1 2">
    <name type="scientific">Trichonephila inaurata madagascariensis</name>
    <dbReference type="NCBI Taxonomy" id="2747483"/>
    <lineage>
        <taxon>Eukaryota</taxon>
        <taxon>Metazoa</taxon>
        <taxon>Ecdysozoa</taxon>
        <taxon>Arthropoda</taxon>
        <taxon>Chelicerata</taxon>
        <taxon>Arachnida</taxon>
        <taxon>Araneae</taxon>
        <taxon>Araneomorphae</taxon>
        <taxon>Entelegynae</taxon>
        <taxon>Araneoidea</taxon>
        <taxon>Nephilidae</taxon>
        <taxon>Trichonephila</taxon>
        <taxon>Trichonephila inaurata</taxon>
    </lineage>
</organism>
<protein>
    <submittedName>
        <fullName evidence="1">Uncharacterized protein</fullName>
    </submittedName>
</protein>
<gene>
    <name evidence="1" type="ORF">TNIN_322661</name>
</gene>
<sequence>MPHAELAEGGHDFFTLSRNRILMTHWHFTSFDARSIISVQFAVWFPILRSADVTAELVTVVKIILRNVQNDMMQISKFVAGFKF</sequence>
<dbReference type="AlphaFoldDB" id="A0A8X6Y852"/>
<dbReference type="Proteomes" id="UP000886998">
    <property type="component" value="Unassembled WGS sequence"/>
</dbReference>
<evidence type="ECO:0000313" key="2">
    <source>
        <dbReference type="Proteomes" id="UP000886998"/>
    </source>
</evidence>
<dbReference type="EMBL" id="BMAV01015382">
    <property type="protein sequence ID" value="GFY64739.1"/>
    <property type="molecule type" value="Genomic_DNA"/>
</dbReference>
<proteinExistence type="predicted"/>
<reference evidence="1" key="1">
    <citation type="submission" date="2020-08" db="EMBL/GenBank/DDBJ databases">
        <title>Multicomponent nature underlies the extraordinary mechanical properties of spider dragline silk.</title>
        <authorList>
            <person name="Kono N."/>
            <person name="Nakamura H."/>
            <person name="Mori M."/>
            <person name="Yoshida Y."/>
            <person name="Ohtoshi R."/>
            <person name="Malay A.D."/>
            <person name="Moran D.A.P."/>
            <person name="Tomita M."/>
            <person name="Numata K."/>
            <person name="Arakawa K."/>
        </authorList>
    </citation>
    <scope>NUCLEOTIDE SEQUENCE</scope>
</reference>